<dbReference type="Proteomes" id="UP000694888">
    <property type="component" value="Unplaced"/>
</dbReference>
<proteinExistence type="predicted"/>
<keyword evidence="1" id="KW-0732">Signal</keyword>
<feature type="signal peptide" evidence="1">
    <location>
        <begin position="1"/>
        <end position="18"/>
    </location>
</feature>
<organism evidence="2 3">
    <name type="scientific">Aplysia californica</name>
    <name type="common">California sea hare</name>
    <dbReference type="NCBI Taxonomy" id="6500"/>
    <lineage>
        <taxon>Eukaryota</taxon>
        <taxon>Metazoa</taxon>
        <taxon>Spiralia</taxon>
        <taxon>Lophotrochozoa</taxon>
        <taxon>Mollusca</taxon>
        <taxon>Gastropoda</taxon>
        <taxon>Heterobranchia</taxon>
        <taxon>Euthyneura</taxon>
        <taxon>Tectipleura</taxon>
        <taxon>Aplysiida</taxon>
        <taxon>Aplysioidea</taxon>
        <taxon>Aplysiidae</taxon>
        <taxon>Aplysia</taxon>
    </lineage>
</organism>
<reference evidence="3" key="1">
    <citation type="submission" date="2025-08" db="UniProtKB">
        <authorList>
            <consortium name="RefSeq"/>
        </authorList>
    </citation>
    <scope>IDENTIFICATION</scope>
</reference>
<dbReference type="GeneID" id="101856286"/>
<evidence type="ECO:0000256" key="1">
    <source>
        <dbReference type="SAM" id="SignalP"/>
    </source>
</evidence>
<dbReference type="RefSeq" id="XP_005105850.1">
    <property type="nucleotide sequence ID" value="XM_005105793.2"/>
</dbReference>
<evidence type="ECO:0000313" key="2">
    <source>
        <dbReference type="Proteomes" id="UP000694888"/>
    </source>
</evidence>
<name>A0ABM0K0G6_APLCA</name>
<feature type="chain" id="PRO_5045860856" evidence="1">
    <location>
        <begin position="19"/>
        <end position="156"/>
    </location>
</feature>
<accession>A0ABM0K0G6</accession>
<protein>
    <submittedName>
        <fullName evidence="3">Uncharacterized protein LOC101856286</fullName>
    </submittedName>
</protein>
<gene>
    <name evidence="3" type="primary">LOC101856286</name>
</gene>
<evidence type="ECO:0000313" key="3">
    <source>
        <dbReference type="RefSeq" id="XP_005105850.1"/>
    </source>
</evidence>
<sequence>MMCKFVLAVVCLAGLSAAQGVASIGGNCQKGCIFACNLASAACVDLPPFLNCAVTRAACTDLCSATCTCFAGCVSQCSQISKGCQSGLMQLLSPASTLFCKAQSFLCVPSCPAQCSVTFITESYPKFLLQNLGGLGQSLGLLLPGLSPAPAPEPKK</sequence>
<keyword evidence="2" id="KW-1185">Reference proteome</keyword>